<dbReference type="SMART" id="SM00220">
    <property type="entry name" value="S_TKc"/>
    <property type="match status" value="1"/>
</dbReference>
<dbReference type="PROSITE" id="PS50011">
    <property type="entry name" value="PROTEIN_KINASE_DOM"/>
    <property type="match status" value="1"/>
</dbReference>
<dbReference type="EC" id="2.7.11.1" evidence="1"/>
<keyword evidence="5" id="KW-0418">Kinase</keyword>
<feature type="compositionally biased region" description="Acidic residues" evidence="9">
    <location>
        <begin position="256"/>
        <end position="273"/>
    </location>
</feature>
<sequence length="291" mass="32253">MIIMEYCSLGSLEKQRRARSFNEGEIMEIMTQAFSAVAYLHSNNITHRDIKPANILIRSREPLEIAVSDFGSSKLVQSPMETLIGTYYYMAPEVLLLGEPGDNSGRNGRYSNKSDIWSLGVTAVHITLGRLPMLKDQDDFDMRYPSAMSKSRDMFLASFRNRTFAHLVSEMLSWEPEARPTAAECFYRASLSSRDNGAGAWERSYDSAVGAAKMPAIAVAPASWGSTPGFSGLLEGRFDETDVHRNIPETGGPDDLWIDESEDFSGDESEADDSERSGETEGYNQASTYSS</sequence>
<keyword evidence="3" id="KW-0808">Transferase</keyword>
<evidence type="ECO:0000313" key="12">
    <source>
        <dbReference type="Proteomes" id="UP001430848"/>
    </source>
</evidence>
<feature type="domain" description="Protein kinase" evidence="10">
    <location>
        <begin position="1"/>
        <end position="191"/>
    </location>
</feature>
<dbReference type="Pfam" id="PF00069">
    <property type="entry name" value="Pkinase"/>
    <property type="match status" value="1"/>
</dbReference>
<keyword evidence="4" id="KW-0547">Nucleotide-binding</keyword>
<dbReference type="PANTHER" id="PTHR43671">
    <property type="entry name" value="SERINE/THREONINE-PROTEIN KINASE NEK"/>
    <property type="match status" value="1"/>
</dbReference>
<evidence type="ECO:0000256" key="3">
    <source>
        <dbReference type="ARBA" id="ARBA00022679"/>
    </source>
</evidence>
<comment type="caution">
    <text evidence="11">The sequence shown here is derived from an EMBL/GenBank/DDBJ whole genome shotgun (WGS) entry which is preliminary data.</text>
</comment>
<evidence type="ECO:0000256" key="7">
    <source>
        <dbReference type="ARBA" id="ARBA00047899"/>
    </source>
</evidence>
<dbReference type="Gene3D" id="1.10.510.10">
    <property type="entry name" value="Transferase(Phosphotransferase) domain 1"/>
    <property type="match status" value="1"/>
</dbReference>
<reference evidence="11 12" key="1">
    <citation type="submission" date="2024-02" db="EMBL/GenBank/DDBJ databases">
        <title>De novo assembly and annotation of 12 fungi associated with fruit tree decline syndrome in Ontario, Canada.</title>
        <authorList>
            <person name="Sulman M."/>
            <person name="Ellouze W."/>
            <person name="Ilyukhin E."/>
        </authorList>
    </citation>
    <scope>NUCLEOTIDE SEQUENCE [LARGE SCALE GENOMIC DNA]</scope>
    <source>
        <strain evidence="11 12">M169</strain>
    </source>
</reference>
<organism evidence="11 12">
    <name type="scientific">Diaporthe eres</name>
    <name type="common">Phomopsis oblonga</name>
    <dbReference type="NCBI Taxonomy" id="83184"/>
    <lineage>
        <taxon>Eukaryota</taxon>
        <taxon>Fungi</taxon>
        <taxon>Dikarya</taxon>
        <taxon>Ascomycota</taxon>
        <taxon>Pezizomycotina</taxon>
        <taxon>Sordariomycetes</taxon>
        <taxon>Sordariomycetidae</taxon>
        <taxon>Diaporthales</taxon>
        <taxon>Diaporthaceae</taxon>
        <taxon>Diaporthe</taxon>
        <taxon>Diaporthe eres species complex</taxon>
    </lineage>
</organism>
<comment type="catalytic activity">
    <reaction evidence="8">
        <text>L-seryl-[protein] + ATP = O-phospho-L-seryl-[protein] + ADP + H(+)</text>
        <dbReference type="Rhea" id="RHEA:17989"/>
        <dbReference type="Rhea" id="RHEA-COMP:9863"/>
        <dbReference type="Rhea" id="RHEA-COMP:11604"/>
        <dbReference type="ChEBI" id="CHEBI:15378"/>
        <dbReference type="ChEBI" id="CHEBI:29999"/>
        <dbReference type="ChEBI" id="CHEBI:30616"/>
        <dbReference type="ChEBI" id="CHEBI:83421"/>
        <dbReference type="ChEBI" id="CHEBI:456216"/>
        <dbReference type="EC" id="2.7.11.1"/>
    </reaction>
</comment>
<dbReference type="Proteomes" id="UP001430848">
    <property type="component" value="Unassembled WGS sequence"/>
</dbReference>
<comment type="catalytic activity">
    <reaction evidence="7">
        <text>L-threonyl-[protein] + ATP = O-phospho-L-threonyl-[protein] + ADP + H(+)</text>
        <dbReference type="Rhea" id="RHEA:46608"/>
        <dbReference type="Rhea" id="RHEA-COMP:11060"/>
        <dbReference type="Rhea" id="RHEA-COMP:11605"/>
        <dbReference type="ChEBI" id="CHEBI:15378"/>
        <dbReference type="ChEBI" id="CHEBI:30013"/>
        <dbReference type="ChEBI" id="CHEBI:30616"/>
        <dbReference type="ChEBI" id="CHEBI:61977"/>
        <dbReference type="ChEBI" id="CHEBI:456216"/>
        <dbReference type="EC" id="2.7.11.1"/>
    </reaction>
</comment>
<feature type="compositionally biased region" description="Polar residues" evidence="9">
    <location>
        <begin position="282"/>
        <end position="291"/>
    </location>
</feature>
<evidence type="ECO:0000256" key="2">
    <source>
        <dbReference type="ARBA" id="ARBA00022527"/>
    </source>
</evidence>
<accession>A0ABR1NR91</accession>
<dbReference type="PROSITE" id="PS00108">
    <property type="entry name" value="PROTEIN_KINASE_ST"/>
    <property type="match status" value="1"/>
</dbReference>
<evidence type="ECO:0000256" key="5">
    <source>
        <dbReference type="ARBA" id="ARBA00022777"/>
    </source>
</evidence>
<feature type="region of interest" description="Disordered" evidence="9">
    <location>
        <begin position="243"/>
        <end position="291"/>
    </location>
</feature>
<dbReference type="InterPro" id="IPR050660">
    <property type="entry name" value="NEK_Ser/Thr_kinase"/>
</dbReference>
<gene>
    <name evidence="11" type="ORF">SLS63_012468</name>
</gene>
<dbReference type="PANTHER" id="PTHR43671:SF98">
    <property type="entry name" value="SERINE_THREONINE-PROTEIN KINASE NEK11"/>
    <property type="match status" value="1"/>
</dbReference>
<evidence type="ECO:0000256" key="4">
    <source>
        <dbReference type="ARBA" id="ARBA00022741"/>
    </source>
</evidence>
<evidence type="ECO:0000256" key="6">
    <source>
        <dbReference type="ARBA" id="ARBA00022840"/>
    </source>
</evidence>
<evidence type="ECO:0000313" key="11">
    <source>
        <dbReference type="EMBL" id="KAK7712230.1"/>
    </source>
</evidence>
<evidence type="ECO:0000256" key="1">
    <source>
        <dbReference type="ARBA" id="ARBA00012513"/>
    </source>
</evidence>
<dbReference type="InterPro" id="IPR000719">
    <property type="entry name" value="Prot_kinase_dom"/>
</dbReference>
<evidence type="ECO:0000256" key="8">
    <source>
        <dbReference type="ARBA" id="ARBA00048679"/>
    </source>
</evidence>
<name>A0ABR1NR91_DIAER</name>
<keyword evidence="2" id="KW-0723">Serine/threonine-protein kinase</keyword>
<proteinExistence type="predicted"/>
<dbReference type="EMBL" id="JAKNSF020000138">
    <property type="protein sequence ID" value="KAK7712230.1"/>
    <property type="molecule type" value="Genomic_DNA"/>
</dbReference>
<keyword evidence="12" id="KW-1185">Reference proteome</keyword>
<evidence type="ECO:0000256" key="9">
    <source>
        <dbReference type="SAM" id="MobiDB-lite"/>
    </source>
</evidence>
<dbReference type="SUPFAM" id="SSF56112">
    <property type="entry name" value="Protein kinase-like (PK-like)"/>
    <property type="match status" value="1"/>
</dbReference>
<keyword evidence="6" id="KW-0067">ATP-binding</keyword>
<dbReference type="InterPro" id="IPR011009">
    <property type="entry name" value="Kinase-like_dom_sf"/>
</dbReference>
<protein>
    <recommendedName>
        <fullName evidence="1">non-specific serine/threonine protein kinase</fullName>
        <ecNumber evidence="1">2.7.11.1</ecNumber>
    </recommendedName>
</protein>
<evidence type="ECO:0000259" key="10">
    <source>
        <dbReference type="PROSITE" id="PS50011"/>
    </source>
</evidence>
<dbReference type="InterPro" id="IPR008271">
    <property type="entry name" value="Ser/Thr_kinase_AS"/>
</dbReference>